<dbReference type="EMBL" id="JAVFWL010000005">
    <property type="protein sequence ID" value="KAK6754170.1"/>
    <property type="molecule type" value="Genomic_DNA"/>
</dbReference>
<accession>A0ABR1DVY2</accession>
<feature type="region of interest" description="Disordered" evidence="7">
    <location>
        <begin position="329"/>
        <end position="416"/>
    </location>
</feature>
<dbReference type="SUPFAM" id="SSF46689">
    <property type="entry name" value="Homeodomain-like"/>
    <property type="match status" value="1"/>
</dbReference>
<evidence type="ECO:0000256" key="1">
    <source>
        <dbReference type="ARBA" id="ARBA00004123"/>
    </source>
</evidence>
<keyword evidence="2 5" id="KW-0238">DNA-binding</keyword>
<protein>
    <recommendedName>
        <fullName evidence="8">Homeobox domain-containing protein</fullName>
    </recommendedName>
</protein>
<dbReference type="Proteomes" id="UP001303046">
    <property type="component" value="Unassembled WGS sequence"/>
</dbReference>
<comment type="subcellular location">
    <subcellularLocation>
        <location evidence="1 5 6">Nucleus</location>
    </subcellularLocation>
</comment>
<feature type="region of interest" description="Disordered" evidence="7">
    <location>
        <begin position="250"/>
        <end position="298"/>
    </location>
</feature>
<feature type="compositionally biased region" description="Low complexity" evidence="7">
    <location>
        <begin position="368"/>
        <end position="389"/>
    </location>
</feature>
<sequence>MFTPEQLQKVWMQLALQGMGANLAGLQALQAAATSAAPGLFPQIPTAAIPVLNPSSPTTSNLTAEQIIQTCDQLEKADDVDRLARFLYSLPPSLAQEVVSNEVVLKARALVCFHMGDFRQLYSILENHKFTQGSHQKMQYMWQEAHYREAEKQRGRPLGPVDKYRVRKKYPMPRTIWDGEQKTHCFKERTRSLLREWYLKDPYPNPSKKKELANATGLTAMQVGNWFKNRRQRDRAAAAKNKQNVIGVELKKTCGSDGSDSEDENEFDDSMTDSPSPIDEPKDLSLRPSFNTDRLLEPPPFPMNPALFLFNPAFLQMQQQLAASQFSNLPLPVNRSPTTPPPSHPPQKRNKLSIDEILDLKPDVRQCTSPHSLSPTSSSSNKEMSASPEVKPPPPPSLPTREAAPAPNAEPPQLVA</sequence>
<evidence type="ECO:0000256" key="2">
    <source>
        <dbReference type="ARBA" id="ARBA00023125"/>
    </source>
</evidence>
<reference evidence="9 10" key="1">
    <citation type="submission" date="2023-08" db="EMBL/GenBank/DDBJ databases">
        <title>A Necator americanus chromosomal reference genome.</title>
        <authorList>
            <person name="Ilik V."/>
            <person name="Petrzelkova K.J."/>
            <person name="Pardy F."/>
            <person name="Fuh T."/>
            <person name="Niatou-Singa F.S."/>
            <person name="Gouil Q."/>
            <person name="Baker L."/>
            <person name="Ritchie M.E."/>
            <person name="Jex A.R."/>
            <person name="Gazzola D."/>
            <person name="Li H."/>
            <person name="Toshio Fujiwara R."/>
            <person name="Zhan B."/>
            <person name="Aroian R.V."/>
            <person name="Pafco B."/>
            <person name="Schwarz E.M."/>
        </authorList>
    </citation>
    <scope>NUCLEOTIDE SEQUENCE [LARGE SCALE GENOMIC DNA]</scope>
    <source>
        <strain evidence="9 10">Aroian</strain>
        <tissue evidence="9">Whole animal</tissue>
    </source>
</reference>
<dbReference type="InterPro" id="IPR031701">
    <property type="entry name" value="SIX1_SD"/>
</dbReference>
<dbReference type="CDD" id="cd00086">
    <property type="entry name" value="homeodomain"/>
    <property type="match status" value="1"/>
</dbReference>
<evidence type="ECO:0000256" key="6">
    <source>
        <dbReference type="RuleBase" id="RU000682"/>
    </source>
</evidence>
<evidence type="ECO:0000259" key="8">
    <source>
        <dbReference type="PROSITE" id="PS50071"/>
    </source>
</evidence>
<evidence type="ECO:0000256" key="3">
    <source>
        <dbReference type="ARBA" id="ARBA00023155"/>
    </source>
</evidence>
<keyword evidence="4 5" id="KW-0539">Nucleus</keyword>
<dbReference type="SMART" id="SM00389">
    <property type="entry name" value="HOX"/>
    <property type="match status" value="1"/>
</dbReference>
<evidence type="ECO:0000256" key="5">
    <source>
        <dbReference type="PROSITE-ProRule" id="PRU00108"/>
    </source>
</evidence>
<comment type="caution">
    <text evidence="9">The sequence shown here is derived from an EMBL/GenBank/DDBJ whole genome shotgun (WGS) entry which is preliminary data.</text>
</comment>
<dbReference type="Pfam" id="PF00046">
    <property type="entry name" value="Homeodomain"/>
    <property type="match status" value="1"/>
</dbReference>
<evidence type="ECO:0000256" key="7">
    <source>
        <dbReference type="SAM" id="MobiDB-lite"/>
    </source>
</evidence>
<feature type="compositionally biased region" description="Acidic residues" evidence="7">
    <location>
        <begin position="259"/>
        <end position="271"/>
    </location>
</feature>
<name>A0ABR1DVY2_NECAM</name>
<evidence type="ECO:0000313" key="9">
    <source>
        <dbReference type="EMBL" id="KAK6754170.1"/>
    </source>
</evidence>
<proteinExistence type="predicted"/>
<keyword evidence="3 5" id="KW-0371">Homeobox</keyword>
<dbReference type="Gene3D" id="1.10.10.60">
    <property type="entry name" value="Homeodomain-like"/>
    <property type="match status" value="1"/>
</dbReference>
<evidence type="ECO:0000313" key="10">
    <source>
        <dbReference type="Proteomes" id="UP001303046"/>
    </source>
</evidence>
<evidence type="ECO:0000256" key="4">
    <source>
        <dbReference type="ARBA" id="ARBA00023242"/>
    </source>
</evidence>
<dbReference type="PANTHER" id="PTHR10390:SF33">
    <property type="entry name" value="PROTEIN OPTIX"/>
    <property type="match status" value="1"/>
</dbReference>
<organism evidence="9 10">
    <name type="scientific">Necator americanus</name>
    <name type="common">Human hookworm</name>
    <dbReference type="NCBI Taxonomy" id="51031"/>
    <lineage>
        <taxon>Eukaryota</taxon>
        <taxon>Metazoa</taxon>
        <taxon>Ecdysozoa</taxon>
        <taxon>Nematoda</taxon>
        <taxon>Chromadorea</taxon>
        <taxon>Rhabditida</taxon>
        <taxon>Rhabditina</taxon>
        <taxon>Rhabditomorpha</taxon>
        <taxon>Strongyloidea</taxon>
        <taxon>Ancylostomatidae</taxon>
        <taxon>Bunostominae</taxon>
        <taxon>Necator</taxon>
    </lineage>
</organism>
<feature type="compositionally biased region" description="Basic and acidic residues" evidence="7">
    <location>
        <begin position="352"/>
        <end position="364"/>
    </location>
</feature>
<dbReference type="PANTHER" id="PTHR10390">
    <property type="entry name" value="HOMEOBOX PROTEIN SIX"/>
    <property type="match status" value="1"/>
</dbReference>
<dbReference type="InterPro" id="IPR001356">
    <property type="entry name" value="HD"/>
</dbReference>
<gene>
    <name evidence="9" type="primary">Necator_chrV.g18066</name>
    <name evidence="9" type="ORF">RB195_013275</name>
</gene>
<feature type="DNA-binding region" description="Homeobox" evidence="5">
    <location>
        <begin position="179"/>
        <end position="238"/>
    </location>
</feature>
<dbReference type="InterPro" id="IPR009057">
    <property type="entry name" value="Homeodomain-like_sf"/>
</dbReference>
<keyword evidence="10" id="KW-1185">Reference proteome</keyword>
<dbReference type="Pfam" id="PF16878">
    <property type="entry name" value="SIX1_SD"/>
    <property type="match status" value="1"/>
</dbReference>
<dbReference type="PROSITE" id="PS50071">
    <property type="entry name" value="HOMEOBOX_2"/>
    <property type="match status" value="1"/>
</dbReference>
<feature type="domain" description="Homeobox" evidence="8">
    <location>
        <begin position="177"/>
        <end position="237"/>
    </location>
</feature>